<evidence type="ECO:0000256" key="10">
    <source>
        <dbReference type="RuleBase" id="RU361275"/>
    </source>
</evidence>
<evidence type="ECO:0000256" key="7">
    <source>
        <dbReference type="ARBA" id="ARBA00023014"/>
    </source>
</evidence>
<comment type="pathway">
    <text evidence="2">Carbohydrate metabolism; tricarboxylic acid cycle; isocitrate from oxaloacetate: step 2/2.</text>
</comment>
<dbReference type="CDD" id="cd01580">
    <property type="entry name" value="AcnA_IRP_Swivel"/>
    <property type="match status" value="1"/>
</dbReference>
<protein>
    <recommendedName>
        <fullName evidence="10">Aconitate hydratase</fullName>
        <shortName evidence="10">Aconitase</shortName>
        <ecNumber evidence="10">4.2.1.3</ecNumber>
    </recommendedName>
</protein>
<comment type="similarity">
    <text evidence="3 10">Belongs to the aconitase/IPM isomerase family.</text>
</comment>
<dbReference type="EMBL" id="FUGD01000038">
    <property type="protein sequence ID" value="SJM36264.1"/>
    <property type="molecule type" value="Genomic_DNA"/>
</dbReference>
<proteinExistence type="inferred from homology"/>
<dbReference type="InterPro" id="IPR018136">
    <property type="entry name" value="Aconitase_4Fe-4S_BS"/>
</dbReference>
<keyword evidence="7 10" id="KW-0411">Iron-sulfur</keyword>
<evidence type="ECO:0000259" key="12">
    <source>
        <dbReference type="Pfam" id="PF00694"/>
    </source>
</evidence>
<dbReference type="GO" id="GO:0006099">
    <property type="term" value="P:tricarboxylic acid cycle"/>
    <property type="evidence" value="ECO:0007669"/>
    <property type="project" value="UniProtKB-UniPathway"/>
</dbReference>
<dbReference type="InterPro" id="IPR015928">
    <property type="entry name" value="Aconitase/3IPM_dehydase_swvl"/>
</dbReference>
<dbReference type="AlphaFoldDB" id="A0A1R4ECL1"/>
<accession>A0A1R4ECL1</accession>
<dbReference type="RefSeq" id="WP_077447675.1">
    <property type="nucleotide sequence ID" value="NZ_FUGD01000038.1"/>
</dbReference>
<feature type="domain" description="Aconitase A/isopropylmalate dehydratase small subunit swivel" evidence="12">
    <location>
        <begin position="723"/>
        <end position="857"/>
    </location>
</feature>
<keyword evidence="4 10" id="KW-0004">4Fe-4S</keyword>
<comment type="function">
    <text evidence="10">Catalyzes the isomerization of citrate to isocitrate via cis-aconitate.</text>
</comment>
<dbReference type="PRINTS" id="PR00415">
    <property type="entry name" value="ACONITASE"/>
</dbReference>
<sequence>MSDIFNVKDSLTVDSKAHAYYSLPKLAEKYPNINKLPYSMKIVLENLLRNEDSGQSVGKNHIEAVANWDAGAQASKEIAFMPARVVLQDFTGVPSVVDLAAMRDAVVKLGGDAKQINPFIPSELVVDHSVQVDTYGREDSLDLNEKIEFKRNNERYEFLHWGKHAFENFVVVPPATGIVHQVNLEYLARVVMASEQNGELTAYPDTVFGTDSHTTMINGIGVLGWGVGGIEAEAAMLGQPSSMLIPQVVGFEMTGKLQEGVTATDLVLRVVEMLRAHGVVGKFVEFYGEGLHSMPLADRATIANMSPEYGATCGIFPIDQMAIDYLRLSGRDEAQIELVEKYAKAQGMWHDADTPAATYSSNLHLDLSTVQPALAGPNLPQQRINLSDMHEKFGETLKTMTKDRKSEVDGKVRFDEEGGKQEQADRLAAKPNPFCADGTTSCTIRIEDEEHELHDGSVVIAAITSCTNTSNPAVMIGAGLVARNAAARGLTAKPWVKTSLAPGSKVVTDYLEKTKLMDELEKTGFYLVGYGCTTCIGNSGPLLDSIETAIEDNDLVAAAVLSGNRNFEGRIHSHVKASYLASPPLVVAYALAGTVNIDLTKDPIGQDLDGKDVFLKDIWPTSQEINELIANNIDAEMFRKNYGEVFDGSKAWNAISSADSQLYPWDEASTYIKNPPFFDGMTMEPEGIKDIENARILGLFGDSITTDHISPAGNIDPESPAGKYLQERGVLEADFNSYGSRRGNDAIMTRGTFANIRIKNKMMAGKEGGYTYYFSGDKATLQDGEEMAIYDAAMKYKEDNRPLVVLGGEEYGSGSSRDWAAKGTILLGVKAVLTSSFERIHRSNLVGMGVLPLTFKKGENADTYNLDGSEVLSITGLNNGESETATVTATRADGSTESFEVNVMLQTPKEREYVRHGGVLHYVLRQLAAENVA</sequence>
<dbReference type="Gene3D" id="6.10.190.10">
    <property type="match status" value="1"/>
</dbReference>
<dbReference type="InterPro" id="IPR036008">
    <property type="entry name" value="Aconitase_4Fe-4S_dom"/>
</dbReference>
<evidence type="ECO:0000256" key="1">
    <source>
        <dbReference type="ARBA" id="ARBA00001966"/>
    </source>
</evidence>
<evidence type="ECO:0000256" key="5">
    <source>
        <dbReference type="ARBA" id="ARBA00022723"/>
    </source>
</evidence>
<dbReference type="UniPathway" id="UPA00223">
    <property type="reaction ID" value="UER00718"/>
</dbReference>
<evidence type="ECO:0000259" key="11">
    <source>
        <dbReference type="Pfam" id="PF00330"/>
    </source>
</evidence>
<keyword evidence="14" id="KW-1185">Reference proteome</keyword>
<dbReference type="NCBIfam" id="NF009520">
    <property type="entry name" value="PRK12881.1"/>
    <property type="match status" value="1"/>
</dbReference>
<dbReference type="OrthoDB" id="9764318at2"/>
<dbReference type="NCBIfam" id="TIGR01341">
    <property type="entry name" value="aconitase_1"/>
    <property type="match status" value="1"/>
</dbReference>
<dbReference type="EC" id="4.2.1.3" evidence="10"/>
<dbReference type="GO" id="GO:0051539">
    <property type="term" value="F:4 iron, 4 sulfur cluster binding"/>
    <property type="evidence" value="ECO:0007669"/>
    <property type="project" value="UniProtKB-KW"/>
</dbReference>
<dbReference type="SUPFAM" id="SSF52016">
    <property type="entry name" value="LeuD/IlvD-like"/>
    <property type="match status" value="1"/>
</dbReference>
<comment type="catalytic activity">
    <reaction evidence="9 10">
        <text>citrate = D-threo-isocitrate</text>
        <dbReference type="Rhea" id="RHEA:10336"/>
        <dbReference type="ChEBI" id="CHEBI:15562"/>
        <dbReference type="ChEBI" id="CHEBI:16947"/>
        <dbReference type="EC" id="4.2.1.3"/>
    </reaction>
</comment>
<dbReference type="InterPro" id="IPR006249">
    <property type="entry name" value="Aconitase/IRP2"/>
</dbReference>
<dbReference type="GO" id="GO:0046872">
    <property type="term" value="F:metal ion binding"/>
    <property type="evidence" value="ECO:0007669"/>
    <property type="project" value="UniProtKB-KW"/>
</dbReference>
<evidence type="ECO:0000256" key="9">
    <source>
        <dbReference type="ARBA" id="ARBA00023501"/>
    </source>
</evidence>
<gene>
    <name evidence="13" type="primary">acn</name>
    <name evidence="13" type="ORF">A1019T_00225</name>
</gene>
<evidence type="ECO:0000313" key="13">
    <source>
        <dbReference type="EMBL" id="SJM36264.1"/>
    </source>
</evidence>
<evidence type="ECO:0000256" key="8">
    <source>
        <dbReference type="ARBA" id="ARBA00023239"/>
    </source>
</evidence>
<dbReference type="Gene3D" id="3.20.19.10">
    <property type="entry name" value="Aconitase, domain 4"/>
    <property type="match status" value="1"/>
</dbReference>
<evidence type="ECO:0000256" key="2">
    <source>
        <dbReference type="ARBA" id="ARBA00004717"/>
    </source>
</evidence>
<evidence type="ECO:0000256" key="6">
    <source>
        <dbReference type="ARBA" id="ARBA00023004"/>
    </source>
</evidence>
<dbReference type="PROSITE" id="PS01244">
    <property type="entry name" value="ACONITASE_2"/>
    <property type="match status" value="1"/>
</dbReference>
<dbReference type="Pfam" id="PF00330">
    <property type="entry name" value="Aconitase"/>
    <property type="match status" value="1"/>
</dbReference>
<dbReference type="FunFam" id="3.20.19.10:FF:000001">
    <property type="entry name" value="Aconitate hydratase"/>
    <property type="match status" value="1"/>
</dbReference>
<evidence type="ECO:0000256" key="4">
    <source>
        <dbReference type="ARBA" id="ARBA00022485"/>
    </source>
</evidence>
<feature type="domain" description="Aconitase/3-isopropylmalate dehydratase large subunit alpha/beta/alpha" evidence="11">
    <location>
        <begin position="68"/>
        <end position="593"/>
    </location>
</feature>
<dbReference type="PANTHER" id="PTHR11670">
    <property type="entry name" value="ACONITASE/IRON-RESPONSIVE ELEMENT FAMILY MEMBER"/>
    <property type="match status" value="1"/>
</dbReference>
<dbReference type="InterPro" id="IPR001030">
    <property type="entry name" value="Acoase/IPM_deHydtase_lsu_aba"/>
</dbReference>
<dbReference type="Gene3D" id="3.30.499.10">
    <property type="entry name" value="Aconitase, domain 3"/>
    <property type="match status" value="2"/>
</dbReference>
<dbReference type="CDD" id="cd01586">
    <property type="entry name" value="AcnA_IRP"/>
    <property type="match status" value="1"/>
</dbReference>
<reference evidence="14" key="1">
    <citation type="submission" date="2017-02" db="EMBL/GenBank/DDBJ databases">
        <authorList>
            <person name="Mornico D."/>
        </authorList>
    </citation>
    <scope>NUCLEOTIDE SEQUENCE [LARGE SCALE GENOMIC DNA]</scope>
</reference>
<dbReference type="Pfam" id="PF00694">
    <property type="entry name" value="Aconitase_C"/>
    <property type="match status" value="1"/>
</dbReference>
<dbReference type="NCBIfam" id="NF006757">
    <property type="entry name" value="PRK09277.1"/>
    <property type="match status" value="1"/>
</dbReference>
<keyword evidence="6 10" id="KW-0408">Iron</keyword>
<dbReference type="SUPFAM" id="SSF53732">
    <property type="entry name" value="Aconitase iron-sulfur domain"/>
    <property type="match status" value="1"/>
</dbReference>
<keyword evidence="5" id="KW-0479">Metal-binding</keyword>
<dbReference type="Proteomes" id="UP000188169">
    <property type="component" value="Unassembled WGS sequence"/>
</dbReference>
<dbReference type="InterPro" id="IPR044137">
    <property type="entry name" value="AcnA_IRP_Swivel"/>
</dbReference>
<name>A0A1R4ECL1_9GAMM</name>
<dbReference type="STRING" id="1945520.A1019T_00225"/>
<dbReference type="PROSITE" id="PS00450">
    <property type="entry name" value="ACONITASE_1"/>
    <property type="match status" value="1"/>
</dbReference>
<keyword evidence="8 10" id="KW-0456">Lyase</keyword>
<evidence type="ECO:0000256" key="3">
    <source>
        <dbReference type="ARBA" id="ARBA00007185"/>
    </source>
</evidence>
<dbReference type="FunFam" id="3.30.499.10:FF:000002">
    <property type="entry name" value="Aconitate hydratase"/>
    <property type="match status" value="1"/>
</dbReference>
<dbReference type="InterPro" id="IPR015931">
    <property type="entry name" value="Acnase/IPM_dHydase_lsu_aba_1/3"/>
</dbReference>
<comment type="cofactor">
    <cofactor evidence="1">
        <name>[4Fe-4S] cluster</name>
        <dbReference type="ChEBI" id="CHEBI:49883"/>
    </cofactor>
</comment>
<evidence type="ECO:0000313" key="14">
    <source>
        <dbReference type="Proteomes" id="UP000188169"/>
    </source>
</evidence>
<organism evidence="13 14">
    <name type="scientific">Psychrobacter pasteurii</name>
    <dbReference type="NCBI Taxonomy" id="1945520"/>
    <lineage>
        <taxon>Bacteria</taxon>
        <taxon>Pseudomonadati</taxon>
        <taxon>Pseudomonadota</taxon>
        <taxon>Gammaproteobacteria</taxon>
        <taxon>Moraxellales</taxon>
        <taxon>Moraxellaceae</taxon>
        <taxon>Psychrobacter</taxon>
    </lineage>
</organism>
<dbReference type="InterPro" id="IPR000573">
    <property type="entry name" value="AconitaseA/IPMdHydase_ssu_swvl"/>
</dbReference>
<dbReference type="GO" id="GO:0003994">
    <property type="term" value="F:aconitate hydratase activity"/>
    <property type="evidence" value="ECO:0007669"/>
    <property type="project" value="UniProtKB-EC"/>
</dbReference>